<dbReference type="SMART" id="SM00860">
    <property type="entry name" value="SMI1_KNR4"/>
    <property type="match status" value="1"/>
</dbReference>
<dbReference type="SUPFAM" id="SSF160631">
    <property type="entry name" value="SMI1/KNR4-like"/>
    <property type="match status" value="1"/>
</dbReference>
<gene>
    <name evidence="2" type="ORF">GTP90_09015</name>
</gene>
<dbReference type="Gene3D" id="3.40.1580.10">
    <property type="entry name" value="SMI1/KNR4-like"/>
    <property type="match status" value="1"/>
</dbReference>
<sequence length="187" mass="20896">MADTWAAFELWLGEHWPDGLKDLCPPATDDELKNLEAILGVSLPPDFVDFLKMHNGQKGSAGGLFDNSEFLSTTAIIEQWMVWKDLLDSGDFEGIKSEPQAGVRDDWWNAKWIPFTHNGGGDHYCLDLAPGLAGTEGQIITMWHDMGTRSVEARTFKLWFTQYVDAVIAGNYVYSEDFGGLIDVDYA</sequence>
<comment type="caution">
    <text evidence="2">The sequence shown here is derived from an EMBL/GenBank/DDBJ whole genome shotgun (WGS) entry which is preliminary data.</text>
</comment>
<dbReference type="PANTHER" id="PTHR47432:SF1">
    <property type="entry name" value="CELL WALL ASSEMBLY REGULATOR SMI1"/>
    <property type="match status" value="1"/>
</dbReference>
<evidence type="ECO:0000313" key="2">
    <source>
        <dbReference type="EMBL" id="MYM93995.1"/>
    </source>
</evidence>
<dbReference type="InterPro" id="IPR018958">
    <property type="entry name" value="Knr4/Smi1-like_dom"/>
</dbReference>
<protein>
    <submittedName>
        <fullName evidence="2">Molybdenum cofactor biosynthesis protein MoeA</fullName>
    </submittedName>
</protein>
<evidence type="ECO:0000313" key="3">
    <source>
        <dbReference type="Proteomes" id="UP000447355"/>
    </source>
</evidence>
<dbReference type="InterPro" id="IPR037883">
    <property type="entry name" value="Knr4/Smi1-like_sf"/>
</dbReference>
<name>A0A845GKU0_9BURK</name>
<accession>A0A845GKU0</accession>
<dbReference type="PANTHER" id="PTHR47432">
    <property type="entry name" value="CELL WALL ASSEMBLY REGULATOR SMI1"/>
    <property type="match status" value="1"/>
</dbReference>
<dbReference type="EMBL" id="WWCX01000010">
    <property type="protein sequence ID" value="MYM93995.1"/>
    <property type="molecule type" value="Genomic_DNA"/>
</dbReference>
<dbReference type="Pfam" id="PF09346">
    <property type="entry name" value="SMI1_KNR4"/>
    <property type="match status" value="1"/>
</dbReference>
<organism evidence="2 3">
    <name type="scientific">Duganella vulcania</name>
    <dbReference type="NCBI Taxonomy" id="2692166"/>
    <lineage>
        <taxon>Bacteria</taxon>
        <taxon>Pseudomonadati</taxon>
        <taxon>Pseudomonadota</taxon>
        <taxon>Betaproteobacteria</taxon>
        <taxon>Burkholderiales</taxon>
        <taxon>Oxalobacteraceae</taxon>
        <taxon>Telluria group</taxon>
        <taxon>Duganella</taxon>
    </lineage>
</organism>
<evidence type="ECO:0000259" key="1">
    <source>
        <dbReference type="SMART" id="SM00860"/>
    </source>
</evidence>
<dbReference type="AlphaFoldDB" id="A0A845GKU0"/>
<dbReference type="InterPro" id="IPR051873">
    <property type="entry name" value="KNR4/SMI1_regulator"/>
</dbReference>
<feature type="domain" description="Knr4/Smi1-like" evidence="1">
    <location>
        <begin position="26"/>
        <end position="166"/>
    </location>
</feature>
<reference evidence="2" key="1">
    <citation type="submission" date="2019-12" db="EMBL/GenBank/DDBJ databases">
        <title>Novel species isolated from a subtropical stream in China.</title>
        <authorList>
            <person name="Lu H."/>
        </authorList>
    </citation>
    <scope>NUCLEOTIDE SEQUENCE [LARGE SCALE GENOMIC DNA]</scope>
    <source>
        <strain evidence="2">FT81W</strain>
    </source>
</reference>
<proteinExistence type="predicted"/>
<dbReference type="Proteomes" id="UP000447355">
    <property type="component" value="Unassembled WGS sequence"/>
</dbReference>